<dbReference type="SUPFAM" id="SSF50022">
    <property type="entry name" value="ISP domain"/>
    <property type="match status" value="1"/>
</dbReference>
<dbReference type="InterPro" id="IPR050584">
    <property type="entry name" value="Cholesterol_7-desaturase"/>
</dbReference>
<feature type="compositionally biased region" description="Polar residues" evidence="10">
    <location>
        <begin position="57"/>
        <end position="78"/>
    </location>
</feature>
<keyword evidence="13" id="KW-1185">Reference proteome</keyword>
<dbReference type="InterPro" id="IPR017941">
    <property type="entry name" value="Rieske_2Fe-2S"/>
</dbReference>
<dbReference type="Proteomes" id="UP001054857">
    <property type="component" value="Unassembled WGS sequence"/>
</dbReference>
<evidence type="ECO:0000256" key="8">
    <source>
        <dbReference type="ARBA" id="ARBA00023014"/>
    </source>
</evidence>
<dbReference type="GO" id="GO:0016491">
    <property type="term" value="F:oxidoreductase activity"/>
    <property type="evidence" value="ECO:0007669"/>
    <property type="project" value="UniProtKB-KW"/>
</dbReference>
<dbReference type="GO" id="GO:0051537">
    <property type="term" value="F:2 iron, 2 sulfur cluster binding"/>
    <property type="evidence" value="ECO:0007669"/>
    <property type="project" value="UniProtKB-KW"/>
</dbReference>
<comment type="subcellular location">
    <subcellularLocation>
        <location evidence="1">Membrane</location>
    </subcellularLocation>
</comment>
<reference evidence="12 13" key="1">
    <citation type="journal article" date="2021" name="Sci. Rep.">
        <title>Genome sequencing of the multicellular alga Astrephomene provides insights into convergent evolution of germ-soma differentiation.</title>
        <authorList>
            <person name="Yamashita S."/>
            <person name="Yamamoto K."/>
            <person name="Matsuzaki R."/>
            <person name="Suzuki S."/>
            <person name="Yamaguchi H."/>
            <person name="Hirooka S."/>
            <person name="Minakuchi Y."/>
            <person name="Miyagishima S."/>
            <person name="Kawachi M."/>
            <person name="Toyoda A."/>
            <person name="Nozaki H."/>
        </authorList>
    </citation>
    <scope>NUCLEOTIDE SEQUENCE [LARGE SCALE GENOMIC DNA]</scope>
    <source>
        <strain evidence="12 13">NIES-4017</strain>
    </source>
</reference>
<protein>
    <recommendedName>
        <fullName evidence="11">Rieske domain-containing protein</fullName>
    </recommendedName>
</protein>
<feature type="non-terminal residue" evidence="12">
    <location>
        <position position="1"/>
    </location>
</feature>
<keyword evidence="2" id="KW-0812">Transmembrane</keyword>
<dbReference type="PROSITE" id="PS51296">
    <property type="entry name" value="RIESKE"/>
    <property type="match status" value="1"/>
</dbReference>
<evidence type="ECO:0000259" key="11">
    <source>
        <dbReference type="PROSITE" id="PS51296"/>
    </source>
</evidence>
<feature type="non-terminal residue" evidence="12">
    <location>
        <position position="160"/>
    </location>
</feature>
<dbReference type="GO" id="GO:0005737">
    <property type="term" value="C:cytoplasm"/>
    <property type="evidence" value="ECO:0007669"/>
    <property type="project" value="TreeGrafter"/>
</dbReference>
<dbReference type="InterPro" id="IPR036922">
    <property type="entry name" value="Rieske_2Fe-2S_sf"/>
</dbReference>
<evidence type="ECO:0000256" key="6">
    <source>
        <dbReference type="ARBA" id="ARBA00023002"/>
    </source>
</evidence>
<evidence type="ECO:0000313" key="13">
    <source>
        <dbReference type="Proteomes" id="UP001054857"/>
    </source>
</evidence>
<evidence type="ECO:0000256" key="4">
    <source>
        <dbReference type="ARBA" id="ARBA00022723"/>
    </source>
</evidence>
<dbReference type="GO" id="GO:0046872">
    <property type="term" value="F:metal ion binding"/>
    <property type="evidence" value="ECO:0007669"/>
    <property type="project" value="UniProtKB-KW"/>
</dbReference>
<evidence type="ECO:0000256" key="5">
    <source>
        <dbReference type="ARBA" id="ARBA00022989"/>
    </source>
</evidence>
<accession>A0AAD3DT19</accession>
<feature type="compositionally biased region" description="Low complexity" evidence="10">
    <location>
        <begin position="29"/>
        <end position="39"/>
    </location>
</feature>
<keyword evidence="7" id="KW-0408">Iron</keyword>
<keyword evidence="9" id="KW-0472">Membrane</keyword>
<evidence type="ECO:0000256" key="2">
    <source>
        <dbReference type="ARBA" id="ARBA00022692"/>
    </source>
</evidence>
<keyword evidence="8" id="KW-0411">Iron-sulfur</keyword>
<feature type="compositionally biased region" description="Polar residues" evidence="10">
    <location>
        <begin position="100"/>
        <end position="110"/>
    </location>
</feature>
<evidence type="ECO:0000256" key="9">
    <source>
        <dbReference type="ARBA" id="ARBA00023136"/>
    </source>
</evidence>
<evidence type="ECO:0000313" key="12">
    <source>
        <dbReference type="EMBL" id="GFR47368.1"/>
    </source>
</evidence>
<name>A0AAD3DT19_9CHLO</name>
<comment type="caution">
    <text evidence="12">The sequence shown here is derived from an EMBL/GenBank/DDBJ whole genome shotgun (WGS) entry which is preliminary data.</text>
</comment>
<feature type="domain" description="Rieske" evidence="11">
    <location>
        <begin position="120"/>
        <end position="160"/>
    </location>
</feature>
<organism evidence="12 13">
    <name type="scientific">Astrephomene gubernaculifera</name>
    <dbReference type="NCBI Taxonomy" id="47775"/>
    <lineage>
        <taxon>Eukaryota</taxon>
        <taxon>Viridiplantae</taxon>
        <taxon>Chlorophyta</taxon>
        <taxon>core chlorophytes</taxon>
        <taxon>Chlorophyceae</taxon>
        <taxon>CS clade</taxon>
        <taxon>Chlamydomonadales</taxon>
        <taxon>Astrephomenaceae</taxon>
        <taxon>Astrephomene</taxon>
    </lineage>
</organism>
<dbReference type="PANTHER" id="PTHR21266:SF32">
    <property type="entry name" value="CHOLESTEROL 7-DESATURASE NVD"/>
    <property type="match status" value="1"/>
</dbReference>
<keyword evidence="6" id="KW-0560">Oxidoreductase</keyword>
<dbReference type="EMBL" id="BMAR01000018">
    <property type="protein sequence ID" value="GFR47368.1"/>
    <property type="molecule type" value="Genomic_DNA"/>
</dbReference>
<dbReference type="Gene3D" id="2.102.10.10">
    <property type="entry name" value="Rieske [2Fe-2S] iron-sulphur domain"/>
    <property type="match status" value="1"/>
</dbReference>
<dbReference type="AlphaFoldDB" id="A0AAD3DT19"/>
<gene>
    <name evidence="12" type="ORF">Agub_g9076</name>
</gene>
<dbReference type="PANTHER" id="PTHR21266">
    <property type="entry name" value="IRON-SULFUR DOMAIN CONTAINING PROTEIN"/>
    <property type="match status" value="1"/>
</dbReference>
<proteinExistence type="predicted"/>
<keyword evidence="3" id="KW-0001">2Fe-2S</keyword>
<evidence type="ECO:0000256" key="10">
    <source>
        <dbReference type="SAM" id="MobiDB-lite"/>
    </source>
</evidence>
<keyword evidence="4" id="KW-0479">Metal-binding</keyword>
<sequence length="160" mass="17409">VPISSTSRPHLSLSPRAPRIPQFPHPRTSPSQHPLLLRPRPQPHHLNQHHTRLPAAPSTTTKVDVATSAPSSTHTNVVDPNDMASVPPPASLTPAPGSGTAPSQGAESGAQPFNWTSHWWPLLPEAYLRPERPNPVQLLGLSLVVWRDGAGSWRVFRDQC</sequence>
<keyword evidence="5" id="KW-1133">Transmembrane helix</keyword>
<evidence type="ECO:0000256" key="3">
    <source>
        <dbReference type="ARBA" id="ARBA00022714"/>
    </source>
</evidence>
<feature type="compositionally biased region" description="Basic residues" evidence="10">
    <location>
        <begin position="41"/>
        <end position="52"/>
    </location>
</feature>
<feature type="region of interest" description="Disordered" evidence="10">
    <location>
        <begin position="1"/>
        <end position="110"/>
    </location>
</feature>
<evidence type="ECO:0000256" key="7">
    <source>
        <dbReference type="ARBA" id="ARBA00023004"/>
    </source>
</evidence>
<dbReference type="GO" id="GO:0016020">
    <property type="term" value="C:membrane"/>
    <property type="evidence" value="ECO:0007669"/>
    <property type="project" value="UniProtKB-SubCell"/>
</dbReference>
<evidence type="ECO:0000256" key="1">
    <source>
        <dbReference type="ARBA" id="ARBA00004370"/>
    </source>
</evidence>